<reference evidence="6 7" key="1">
    <citation type="submission" date="2022-06" db="EMBL/GenBank/DDBJ databases">
        <title>Mycolicibacterium sp. CAU 1645 isolated from seawater.</title>
        <authorList>
            <person name="Kim W."/>
        </authorList>
    </citation>
    <scope>NUCLEOTIDE SEQUENCE [LARGE SCALE GENOMIC DNA]</scope>
    <source>
        <strain evidence="6 7">CAU 1645</strain>
    </source>
</reference>
<accession>A0ABT1M5Z8</accession>
<evidence type="ECO:0000256" key="2">
    <source>
        <dbReference type="ARBA" id="ARBA00023125"/>
    </source>
</evidence>
<name>A0ABT1M5Z8_9MYCO</name>
<keyword evidence="2 4" id="KW-0238">DNA-binding</keyword>
<dbReference type="InterPro" id="IPR001647">
    <property type="entry name" value="HTH_TetR"/>
</dbReference>
<gene>
    <name evidence="6" type="ORF">NM203_15830</name>
</gene>
<comment type="caution">
    <text evidence="6">The sequence shown here is derived from an EMBL/GenBank/DDBJ whole genome shotgun (WGS) entry which is preliminary data.</text>
</comment>
<dbReference type="PRINTS" id="PR00455">
    <property type="entry name" value="HTHTETR"/>
</dbReference>
<keyword evidence="1" id="KW-0805">Transcription regulation</keyword>
<evidence type="ECO:0000259" key="5">
    <source>
        <dbReference type="PROSITE" id="PS50977"/>
    </source>
</evidence>
<dbReference type="Gene3D" id="1.10.357.10">
    <property type="entry name" value="Tetracycline Repressor, domain 2"/>
    <property type="match status" value="1"/>
</dbReference>
<dbReference type="Pfam" id="PF00440">
    <property type="entry name" value="TetR_N"/>
    <property type="match status" value="1"/>
</dbReference>
<dbReference type="PANTHER" id="PTHR30055">
    <property type="entry name" value="HTH-TYPE TRANSCRIPTIONAL REGULATOR RUTR"/>
    <property type="match status" value="1"/>
</dbReference>
<evidence type="ECO:0000313" key="6">
    <source>
        <dbReference type="EMBL" id="MCP9273659.1"/>
    </source>
</evidence>
<keyword evidence="7" id="KW-1185">Reference proteome</keyword>
<dbReference type="InterPro" id="IPR009057">
    <property type="entry name" value="Homeodomain-like_sf"/>
</dbReference>
<sequence length="200" mass="22090">MVEQMLNPVTEAKRQAGIDHMLKAARRFVMANGLDATMDQLAEATGVSRRTLFRHFTSREKLLAAAFATGMDDYRHRLPDYDGDLDGWLRETCQAAHRMNAVIGPGFFELASRSDLPTDLADVEHRRRREFRDAMSDIARTAWAAAGHRGRPPKSFTGTVTAHLSPHFTAALVIDAGETWQTAAELAYAAIIAALEVPAL</sequence>
<dbReference type="InterPro" id="IPR050109">
    <property type="entry name" value="HTH-type_TetR-like_transc_reg"/>
</dbReference>
<evidence type="ECO:0000256" key="3">
    <source>
        <dbReference type="ARBA" id="ARBA00023163"/>
    </source>
</evidence>
<feature type="DNA-binding region" description="H-T-H motif" evidence="4">
    <location>
        <begin position="37"/>
        <end position="56"/>
    </location>
</feature>
<protein>
    <submittedName>
        <fullName evidence="6">TetR/AcrR family transcriptional regulator</fullName>
    </submittedName>
</protein>
<dbReference type="Proteomes" id="UP001651690">
    <property type="component" value="Unassembled WGS sequence"/>
</dbReference>
<dbReference type="PANTHER" id="PTHR30055:SF234">
    <property type="entry name" value="HTH-TYPE TRANSCRIPTIONAL REGULATOR BETI"/>
    <property type="match status" value="1"/>
</dbReference>
<evidence type="ECO:0000256" key="1">
    <source>
        <dbReference type="ARBA" id="ARBA00023015"/>
    </source>
</evidence>
<dbReference type="EMBL" id="JANDBD010000006">
    <property type="protein sequence ID" value="MCP9273659.1"/>
    <property type="molecule type" value="Genomic_DNA"/>
</dbReference>
<dbReference type="SUPFAM" id="SSF46689">
    <property type="entry name" value="Homeodomain-like"/>
    <property type="match status" value="1"/>
</dbReference>
<organism evidence="6 7">
    <name type="scientific">Mycolicibacterium arenosum</name>
    <dbReference type="NCBI Taxonomy" id="2952157"/>
    <lineage>
        <taxon>Bacteria</taxon>
        <taxon>Bacillati</taxon>
        <taxon>Actinomycetota</taxon>
        <taxon>Actinomycetes</taxon>
        <taxon>Mycobacteriales</taxon>
        <taxon>Mycobacteriaceae</taxon>
        <taxon>Mycolicibacterium</taxon>
    </lineage>
</organism>
<dbReference type="RefSeq" id="WP_255060976.1">
    <property type="nucleotide sequence ID" value="NZ_JANDBD010000006.1"/>
</dbReference>
<feature type="domain" description="HTH tetR-type" evidence="5">
    <location>
        <begin position="15"/>
        <end position="74"/>
    </location>
</feature>
<evidence type="ECO:0000256" key="4">
    <source>
        <dbReference type="PROSITE-ProRule" id="PRU00335"/>
    </source>
</evidence>
<evidence type="ECO:0000313" key="7">
    <source>
        <dbReference type="Proteomes" id="UP001651690"/>
    </source>
</evidence>
<proteinExistence type="predicted"/>
<keyword evidence="3" id="KW-0804">Transcription</keyword>
<dbReference type="PROSITE" id="PS50977">
    <property type="entry name" value="HTH_TETR_2"/>
    <property type="match status" value="1"/>
</dbReference>